<evidence type="ECO:0000256" key="7">
    <source>
        <dbReference type="ARBA" id="ARBA00022679"/>
    </source>
</evidence>
<evidence type="ECO:0000256" key="2">
    <source>
        <dbReference type="ARBA" id="ARBA00012687"/>
    </source>
</evidence>
<evidence type="ECO:0000256" key="5">
    <source>
        <dbReference type="ARBA" id="ARBA00022556"/>
    </source>
</evidence>
<keyword evidence="7" id="KW-0808">Transferase</keyword>
<evidence type="ECO:0000256" key="8">
    <source>
        <dbReference type="ARBA" id="ARBA00023098"/>
    </source>
</evidence>
<keyword evidence="6" id="KW-0328">Glycosyltransferase</keyword>
<gene>
    <name evidence="11" type="primary">lpxB</name>
    <name evidence="11" type="ORF">C5Y96_05420</name>
</gene>
<accession>A0A2S8G4C2</accession>
<keyword evidence="8" id="KW-0443">Lipid metabolism</keyword>
<dbReference type="Proteomes" id="UP000240009">
    <property type="component" value="Unassembled WGS sequence"/>
</dbReference>
<organism evidence="11 12">
    <name type="scientific">Blastopirellula marina</name>
    <dbReference type="NCBI Taxonomy" id="124"/>
    <lineage>
        <taxon>Bacteria</taxon>
        <taxon>Pseudomonadati</taxon>
        <taxon>Planctomycetota</taxon>
        <taxon>Planctomycetia</taxon>
        <taxon>Pirellulales</taxon>
        <taxon>Pirellulaceae</taxon>
        <taxon>Blastopirellula</taxon>
    </lineage>
</organism>
<dbReference type="PANTHER" id="PTHR30372">
    <property type="entry name" value="LIPID-A-DISACCHARIDE SYNTHASE"/>
    <property type="match status" value="1"/>
</dbReference>
<evidence type="ECO:0000256" key="4">
    <source>
        <dbReference type="ARBA" id="ARBA00022516"/>
    </source>
</evidence>
<dbReference type="SUPFAM" id="SSF53756">
    <property type="entry name" value="UDP-Glycosyltransferase/glycogen phosphorylase"/>
    <property type="match status" value="1"/>
</dbReference>
<evidence type="ECO:0000256" key="1">
    <source>
        <dbReference type="ARBA" id="ARBA00002056"/>
    </source>
</evidence>
<dbReference type="InterPro" id="IPR003835">
    <property type="entry name" value="Glyco_trans_19"/>
</dbReference>
<dbReference type="GO" id="GO:0005543">
    <property type="term" value="F:phospholipid binding"/>
    <property type="evidence" value="ECO:0007669"/>
    <property type="project" value="TreeGrafter"/>
</dbReference>
<evidence type="ECO:0000313" key="11">
    <source>
        <dbReference type="EMBL" id="PQO39295.1"/>
    </source>
</evidence>
<comment type="catalytic activity">
    <reaction evidence="9">
        <text>a lipid X + a UDP-2-N,3-O-bis[(3R)-3-hydroxyacyl]-alpha-D-glucosamine = a lipid A disaccharide + UDP + H(+)</text>
        <dbReference type="Rhea" id="RHEA:67828"/>
        <dbReference type="ChEBI" id="CHEBI:15378"/>
        <dbReference type="ChEBI" id="CHEBI:58223"/>
        <dbReference type="ChEBI" id="CHEBI:137748"/>
        <dbReference type="ChEBI" id="CHEBI:176338"/>
        <dbReference type="ChEBI" id="CHEBI:176343"/>
        <dbReference type="EC" id="2.4.1.182"/>
    </reaction>
</comment>
<evidence type="ECO:0000256" key="3">
    <source>
        <dbReference type="ARBA" id="ARBA00020902"/>
    </source>
</evidence>
<dbReference type="GO" id="GO:0016020">
    <property type="term" value="C:membrane"/>
    <property type="evidence" value="ECO:0007669"/>
    <property type="project" value="GOC"/>
</dbReference>
<dbReference type="NCBIfam" id="TIGR00215">
    <property type="entry name" value="lpxB"/>
    <property type="match status" value="1"/>
</dbReference>
<keyword evidence="5" id="KW-0441">Lipid A biosynthesis</keyword>
<sequence>MDPSRFQRSKRTCRYPSESACRVLRRRIKTQGGLKRLTEPMEIFFSVGEPSGDLHGANLIRALKSRRPDIKCVGYGGPKMAEAGCQLHEDLTRWAIMWFLRAILNLHNFIGLMLRANRYFREHKPDAVVLIDYPGFNWWIAGRAKAHGIPVFYYGTPQLWAWAEWRVNKMRRLVDHALCKLPFEEAWYRERDCNATYVGHPYFDELENQVLDTDFVRQQNENSTPLVTLLPGSRSQEVSSNLPVFLETAKKIKAEVPNVRFAIAAFNDKYAAAAFEHVLASGVEAEVHVDLTPELIHSATCCLACSGSVSLELLYHEKPSVVHYKISAFGHWVQSHFRKVKYITLVNLLSQNKLFYENGYYTYDPDAPGADEVVFPEYLTYRNRSDDMARRIAAWLKEPSSTRKTVEQLRALKQRVVGQGASSRGAEYILSHLAQEKRDGQSSKAA</sequence>
<proteinExistence type="predicted"/>
<comment type="caution">
    <text evidence="11">The sequence shown here is derived from an EMBL/GenBank/DDBJ whole genome shotgun (WGS) entry which is preliminary data.</text>
</comment>
<evidence type="ECO:0000256" key="6">
    <source>
        <dbReference type="ARBA" id="ARBA00022676"/>
    </source>
</evidence>
<comment type="function">
    <text evidence="1">Condensation of UDP-2,3-diacylglucosamine and 2,3-diacylglucosamine-1-phosphate to form lipid A disaccharide, a precursor of lipid A, a phosphorylated glycolipid that anchors the lipopolysaccharide to the outer membrane of the cell.</text>
</comment>
<dbReference type="Pfam" id="PF02684">
    <property type="entry name" value="LpxB"/>
    <property type="match status" value="1"/>
</dbReference>
<dbReference type="GO" id="GO:0008915">
    <property type="term" value="F:lipid-A-disaccharide synthase activity"/>
    <property type="evidence" value="ECO:0007669"/>
    <property type="project" value="UniProtKB-UniRule"/>
</dbReference>
<dbReference type="EMBL" id="PUIA01000016">
    <property type="protein sequence ID" value="PQO39295.1"/>
    <property type="molecule type" value="Genomic_DNA"/>
</dbReference>
<dbReference type="AlphaFoldDB" id="A0A2S8G4C2"/>
<protein>
    <recommendedName>
        <fullName evidence="3 10">Lipid-A-disaccharide synthase</fullName>
        <ecNumber evidence="2 10">2.4.1.182</ecNumber>
    </recommendedName>
</protein>
<keyword evidence="4" id="KW-0444">Lipid biosynthesis</keyword>
<name>A0A2S8G4C2_9BACT</name>
<evidence type="ECO:0000256" key="10">
    <source>
        <dbReference type="NCBIfam" id="TIGR00215"/>
    </source>
</evidence>
<dbReference type="GO" id="GO:0009245">
    <property type="term" value="P:lipid A biosynthetic process"/>
    <property type="evidence" value="ECO:0007669"/>
    <property type="project" value="UniProtKB-UniRule"/>
</dbReference>
<evidence type="ECO:0000313" key="12">
    <source>
        <dbReference type="Proteomes" id="UP000240009"/>
    </source>
</evidence>
<evidence type="ECO:0000256" key="9">
    <source>
        <dbReference type="ARBA" id="ARBA00048975"/>
    </source>
</evidence>
<reference evidence="11 12" key="1">
    <citation type="submission" date="2018-02" db="EMBL/GenBank/DDBJ databases">
        <title>Comparative genomes isolates from brazilian mangrove.</title>
        <authorList>
            <person name="Araujo J.E."/>
            <person name="Taketani R.G."/>
            <person name="Silva M.C.P."/>
            <person name="Loureco M.V."/>
            <person name="Andreote F.D."/>
        </authorList>
    </citation>
    <scope>NUCLEOTIDE SEQUENCE [LARGE SCALE GENOMIC DNA]</scope>
    <source>
        <strain evidence="11 12">HEX-2 MGV</strain>
    </source>
</reference>
<dbReference type="EC" id="2.4.1.182" evidence="2 10"/>
<dbReference type="PANTHER" id="PTHR30372:SF4">
    <property type="entry name" value="LIPID-A-DISACCHARIDE SYNTHASE, MITOCHONDRIAL-RELATED"/>
    <property type="match status" value="1"/>
</dbReference>